<evidence type="ECO:0000313" key="2">
    <source>
        <dbReference type="Proteomes" id="UP001372338"/>
    </source>
</evidence>
<gene>
    <name evidence="1" type="ORF">RIF29_26714</name>
</gene>
<dbReference type="SUPFAM" id="SSF111321">
    <property type="entry name" value="AF1104-like"/>
    <property type="match status" value="1"/>
</dbReference>
<comment type="caution">
    <text evidence="1">The sequence shown here is derived from an EMBL/GenBank/DDBJ whole genome shotgun (WGS) entry which is preliminary data.</text>
</comment>
<evidence type="ECO:0000313" key="1">
    <source>
        <dbReference type="EMBL" id="KAK7260565.1"/>
    </source>
</evidence>
<dbReference type="EMBL" id="JAYWIO010000005">
    <property type="protein sequence ID" value="KAK7260565.1"/>
    <property type="molecule type" value="Genomic_DNA"/>
</dbReference>
<protein>
    <submittedName>
        <fullName evidence="1">Uncharacterized protein</fullName>
    </submittedName>
</protein>
<name>A0AAN9ET12_CROPI</name>
<keyword evidence="2" id="KW-1185">Reference proteome</keyword>
<reference evidence="1 2" key="1">
    <citation type="submission" date="2024-01" db="EMBL/GenBank/DDBJ databases">
        <title>The genomes of 5 underutilized Papilionoideae crops provide insights into root nodulation and disease resistanc.</title>
        <authorList>
            <person name="Yuan L."/>
        </authorList>
    </citation>
    <scope>NUCLEOTIDE SEQUENCE [LARGE SCALE GENOMIC DNA]</scope>
    <source>
        <strain evidence="1">ZHUSHIDOU_FW_LH</strain>
        <tissue evidence="1">Leaf</tissue>
    </source>
</reference>
<dbReference type="InterPro" id="IPR036075">
    <property type="entry name" value="ARMT-1-like_metal-bd_sf"/>
</dbReference>
<proteinExistence type="predicted"/>
<sequence length="87" mass="9871">MKEKKEVREHGAAVLAGLMKGGDENLAKDFRDRAYEEENIVQKRRKLRENEASLVVLPDLLMELDGMDEESRLLTLVEGVLAANIFD</sequence>
<organism evidence="1 2">
    <name type="scientific">Crotalaria pallida</name>
    <name type="common">Smooth rattlebox</name>
    <name type="synonym">Crotalaria striata</name>
    <dbReference type="NCBI Taxonomy" id="3830"/>
    <lineage>
        <taxon>Eukaryota</taxon>
        <taxon>Viridiplantae</taxon>
        <taxon>Streptophyta</taxon>
        <taxon>Embryophyta</taxon>
        <taxon>Tracheophyta</taxon>
        <taxon>Spermatophyta</taxon>
        <taxon>Magnoliopsida</taxon>
        <taxon>eudicotyledons</taxon>
        <taxon>Gunneridae</taxon>
        <taxon>Pentapetalae</taxon>
        <taxon>rosids</taxon>
        <taxon>fabids</taxon>
        <taxon>Fabales</taxon>
        <taxon>Fabaceae</taxon>
        <taxon>Papilionoideae</taxon>
        <taxon>50 kb inversion clade</taxon>
        <taxon>genistoids sensu lato</taxon>
        <taxon>core genistoids</taxon>
        <taxon>Crotalarieae</taxon>
        <taxon>Crotalaria</taxon>
    </lineage>
</organism>
<dbReference type="AlphaFoldDB" id="A0AAN9ET12"/>
<dbReference type="Proteomes" id="UP001372338">
    <property type="component" value="Unassembled WGS sequence"/>
</dbReference>
<accession>A0AAN9ET12</accession>